<dbReference type="InterPro" id="IPR006016">
    <property type="entry name" value="UspA"/>
</dbReference>
<dbReference type="CDD" id="cd00293">
    <property type="entry name" value="USP-like"/>
    <property type="match status" value="1"/>
</dbReference>
<dbReference type="PANTHER" id="PTHR46268">
    <property type="entry name" value="STRESS RESPONSE PROTEIN NHAX"/>
    <property type="match status" value="1"/>
</dbReference>
<sequence>MAERRFERILIPVDFSPCSEEAFRLGLSLARLYQAEVLLLHVIDTKSLRMLNRLGLAQPSEEKGQIKRLRHHARLDARRLLSMEEAKGVAIRRLLAEGVPFVEIAKVARSEQAGLVVMGSYGGSVGSVEKIFFGSTAEKVVRTAGCPVLTVPLPGRPVSRSSKGGA</sequence>
<name>A0AA86N390_9BACT</name>
<evidence type="ECO:0000256" key="1">
    <source>
        <dbReference type="ARBA" id="ARBA00008791"/>
    </source>
</evidence>
<feature type="domain" description="UspA" evidence="2">
    <location>
        <begin position="6"/>
        <end position="152"/>
    </location>
</feature>
<proteinExistence type="inferred from homology"/>
<evidence type="ECO:0000313" key="4">
    <source>
        <dbReference type="Proteomes" id="UP001179121"/>
    </source>
</evidence>
<dbReference type="SUPFAM" id="SSF52402">
    <property type="entry name" value="Adenine nucleotide alpha hydrolases-like"/>
    <property type="match status" value="1"/>
</dbReference>
<evidence type="ECO:0000313" key="3">
    <source>
        <dbReference type="EMBL" id="CAI4033851.1"/>
    </source>
</evidence>
<dbReference type="EMBL" id="OX365700">
    <property type="protein sequence ID" value="CAI4033851.1"/>
    <property type="molecule type" value="Genomic_DNA"/>
</dbReference>
<dbReference type="InterPro" id="IPR014729">
    <property type="entry name" value="Rossmann-like_a/b/a_fold"/>
</dbReference>
<evidence type="ECO:0000259" key="2">
    <source>
        <dbReference type="Pfam" id="PF00582"/>
    </source>
</evidence>
<dbReference type="Pfam" id="PF00582">
    <property type="entry name" value="Usp"/>
    <property type="match status" value="1"/>
</dbReference>
<dbReference type="InterPro" id="IPR006015">
    <property type="entry name" value="Universal_stress_UspA"/>
</dbReference>
<keyword evidence="4" id="KW-1185">Reference proteome</keyword>
<organism evidence="3 4">
    <name type="scientific">Nitrospira tepida</name>
    <dbReference type="NCBI Taxonomy" id="2973512"/>
    <lineage>
        <taxon>Bacteria</taxon>
        <taxon>Pseudomonadati</taxon>
        <taxon>Nitrospirota</taxon>
        <taxon>Nitrospiria</taxon>
        <taxon>Nitrospirales</taxon>
        <taxon>Nitrospiraceae</taxon>
        <taxon>Nitrospira</taxon>
    </lineage>
</organism>
<dbReference type="PRINTS" id="PR01438">
    <property type="entry name" value="UNVRSLSTRESS"/>
</dbReference>
<dbReference type="Proteomes" id="UP001179121">
    <property type="component" value="Chromosome"/>
</dbReference>
<dbReference type="AlphaFoldDB" id="A0AA86N390"/>
<reference evidence="3" key="1">
    <citation type="submission" date="2022-10" db="EMBL/GenBank/DDBJ databases">
        <authorList>
            <person name="Koch H."/>
        </authorList>
    </citation>
    <scope>NUCLEOTIDE SEQUENCE</scope>
    <source>
        <strain evidence="3">DNF</strain>
    </source>
</reference>
<comment type="similarity">
    <text evidence="1">Belongs to the universal stress protein A family.</text>
</comment>
<protein>
    <submittedName>
        <fullName evidence="3">Universal stress protein family protein</fullName>
    </submittedName>
</protein>
<dbReference type="Gene3D" id="3.40.50.620">
    <property type="entry name" value="HUPs"/>
    <property type="match status" value="1"/>
</dbReference>
<accession>A0AA86N390</accession>
<dbReference type="PANTHER" id="PTHR46268:SF6">
    <property type="entry name" value="UNIVERSAL STRESS PROTEIN UP12"/>
    <property type="match status" value="1"/>
</dbReference>
<dbReference type="KEGG" id="nti:DNFV4_04293"/>
<gene>
    <name evidence="3" type="ORF">DNFV4_04293</name>
</gene>